<proteinExistence type="predicted"/>
<evidence type="ECO:0000313" key="2">
    <source>
        <dbReference type="Proteomes" id="UP001163823"/>
    </source>
</evidence>
<keyword evidence="2" id="KW-1185">Reference proteome</keyword>
<comment type="caution">
    <text evidence="1">The sequence shown here is derived from an EMBL/GenBank/DDBJ whole genome shotgun (WGS) entry which is preliminary data.</text>
</comment>
<dbReference type="EMBL" id="JARAOO010000012">
    <property type="protein sequence ID" value="KAJ7948817.1"/>
    <property type="molecule type" value="Genomic_DNA"/>
</dbReference>
<reference evidence="1" key="1">
    <citation type="journal article" date="2023" name="Science">
        <title>Elucidation of the pathway for biosynthesis of saponin adjuvants from the soapbark tree.</title>
        <authorList>
            <person name="Reed J."/>
            <person name="Orme A."/>
            <person name="El-Demerdash A."/>
            <person name="Owen C."/>
            <person name="Martin L.B.B."/>
            <person name="Misra R.C."/>
            <person name="Kikuchi S."/>
            <person name="Rejzek M."/>
            <person name="Martin A.C."/>
            <person name="Harkess A."/>
            <person name="Leebens-Mack J."/>
            <person name="Louveau T."/>
            <person name="Stephenson M.J."/>
            <person name="Osbourn A."/>
        </authorList>
    </citation>
    <scope>NUCLEOTIDE SEQUENCE</scope>
    <source>
        <strain evidence="1">S10</strain>
    </source>
</reference>
<gene>
    <name evidence="1" type="ORF">O6P43_029245</name>
</gene>
<dbReference type="SUPFAM" id="SSF117281">
    <property type="entry name" value="Kelch motif"/>
    <property type="match status" value="1"/>
</dbReference>
<protein>
    <submittedName>
        <fullName evidence="1">Uncharacterized protein</fullName>
    </submittedName>
</protein>
<dbReference type="AlphaFoldDB" id="A0AAD7KZR0"/>
<dbReference type="KEGG" id="qsa:O6P43_029245"/>
<dbReference type="Gene3D" id="2.120.10.80">
    <property type="entry name" value="Kelch-type beta propeller"/>
    <property type="match status" value="1"/>
</dbReference>
<organism evidence="1 2">
    <name type="scientific">Quillaja saponaria</name>
    <name type="common">Soap bark tree</name>
    <dbReference type="NCBI Taxonomy" id="32244"/>
    <lineage>
        <taxon>Eukaryota</taxon>
        <taxon>Viridiplantae</taxon>
        <taxon>Streptophyta</taxon>
        <taxon>Embryophyta</taxon>
        <taxon>Tracheophyta</taxon>
        <taxon>Spermatophyta</taxon>
        <taxon>Magnoliopsida</taxon>
        <taxon>eudicotyledons</taxon>
        <taxon>Gunneridae</taxon>
        <taxon>Pentapetalae</taxon>
        <taxon>rosids</taxon>
        <taxon>fabids</taxon>
        <taxon>Fabales</taxon>
        <taxon>Quillajaceae</taxon>
        <taxon>Quillaja</taxon>
    </lineage>
</organism>
<sequence length="160" mass="18257">MNEDVKTICITTRDMDYEGLFKWFVVDIPCKKYECTAVAYHKHNHLALDKRFKKSKLKHCLAQTYPAYCQFAAIGSTLYWCGGCITPKKFRVTKGENGKDFITRLVDDEFASEFRFVNINSNVWRKDSSLVCPRQSPVLVVVDGKLYLFGGSFGGWGAIC</sequence>
<dbReference type="Proteomes" id="UP001163823">
    <property type="component" value="Chromosome 12"/>
</dbReference>
<accession>A0AAD7KZR0</accession>
<evidence type="ECO:0000313" key="1">
    <source>
        <dbReference type="EMBL" id="KAJ7948817.1"/>
    </source>
</evidence>
<dbReference type="InterPro" id="IPR015915">
    <property type="entry name" value="Kelch-typ_b-propeller"/>
</dbReference>
<name>A0AAD7KZR0_QUISA</name>